<dbReference type="EMBL" id="CAJNYU010002477">
    <property type="protein sequence ID" value="CAF3556959.1"/>
    <property type="molecule type" value="Genomic_DNA"/>
</dbReference>
<feature type="chain" id="PRO_5035615323" evidence="1">
    <location>
        <begin position="24"/>
        <end position="296"/>
    </location>
</feature>
<accession>A0A818K7C7</accession>
<gene>
    <name evidence="2" type="ORF">FME351_LOCUS19765</name>
    <name evidence="3" type="ORF">KIK155_LOCUS23638</name>
    <name evidence="5" type="ORF">TOA249_LOCUS9665</name>
    <name evidence="4" type="ORF">TSG867_LOCUS19767</name>
</gene>
<dbReference type="Proteomes" id="UP000663862">
    <property type="component" value="Unassembled WGS sequence"/>
</dbReference>
<feature type="signal peptide" evidence="1">
    <location>
        <begin position="1"/>
        <end position="23"/>
    </location>
</feature>
<evidence type="ECO:0000313" key="5">
    <source>
        <dbReference type="EMBL" id="CAF4586971.1"/>
    </source>
</evidence>
<keyword evidence="1" id="KW-0732">Signal</keyword>
<evidence type="ECO:0000313" key="4">
    <source>
        <dbReference type="EMBL" id="CAF4484097.1"/>
    </source>
</evidence>
<comment type="caution">
    <text evidence="2">The sequence shown here is derived from an EMBL/GenBank/DDBJ whole genome shotgun (WGS) entry which is preliminary data.</text>
</comment>
<sequence>MNRWFILASILIDFAACQAPAQAALLSSFGQCSYTGDPHLIPFPTGVNQPVNMYFCNKSQWEVLLQNKWILVIVKAGPSPFVIVDHLVIFFDGNLGIKCILSGSLGLSTCPLTSSVVSITNTLGTAWSHWYPAASFLNIQITSYPWGVAKRYDITIRETFALIGQSAGLCVKHNCPLERVISVPPPVVVKVCEIYISAVPRQYAAGLAANFVGLVQLACHNDLLLTKNMRFAQTTLPLLVYSALSQLNSDNYKAGVIKAEADISAALVLADAAALAEVAKNGICWEGKHCLSTGDD</sequence>
<dbReference type="AlphaFoldDB" id="A0A818K7C7"/>
<evidence type="ECO:0000313" key="3">
    <source>
        <dbReference type="EMBL" id="CAF3654266.1"/>
    </source>
</evidence>
<dbReference type="EMBL" id="CAJNYV010004234">
    <property type="protein sequence ID" value="CAF3654266.1"/>
    <property type="molecule type" value="Genomic_DNA"/>
</dbReference>
<dbReference type="Proteomes" id="UP000663865">
    <property type="component" value="Unassembled WGS sequence"/>
</dbReference>
<dbReference type="EMBL" id="CAJOBS010000485">
    <property type="protein sequence ID" value="CAF4586971.1"/>
    <property type="molecule type" value="Genomic_DNA"/>
</dbReference>
<proteinExistence type="predicted"/>
<dbReference type="Proteomes" id="UP000663838">
    <property type="component" value="Unassembled WGS sequence"/>
</dbReference>
<name>A0A818K7C7_9BILA</name>
<dbReference type="EMBL" id="CAJOBQ010001404">
    <property type="protein sequence ID" value="CAF4484097.1"/>
    <property type="molecule type" value="Genomic_DNA"/>
</dbReference>
<dbReference type="Proteomes" id="UP000663869">
    <property type="component" value="Unassembled WGS sequence"/>
</dbReference>
<organism evidence="2 6">
    <name type="scientific">Rotaria socialis</name>
    <dbReference type="NCBI Taxonomy" id="392032"/>
    <lineage>
        <taxon>Eukaryota</taxon>
        <taxon>Metazoa</taxon>
        <taxon>Spiralia</taxon>
        <taxon>Gnathifera</taxon>
        <taxon>Rotifera</taxon>
        <taxon>Eurotatoria</taxon>
        <taxon>Bdelloidea</taxon>
        <taxon>Philodinida</taxon>
        <taxon>Philodinidae</taxon>
        <taxon>Rotaria</taxon>
    </lineage>
</organism>
<evidence type="ECO:0000313" key="6">
    <source>
        <dbReference type="Proteomes" id="UP000663869"/>
    </source>
</evidence>
<evidence type="ECO:0000313" key="2">
    <source>
        <dbReference type="EMBL" id="CAF3556959.1"/>
    </source>
</evidence>
<reference evidence="2" key="1">
    <citation type="submission" date="2021-02" db="EMBL/GenBank/DDBJ databases">
        <authorList>
            <person name="Nowell W R."/>
        </authorList>
    </citation>
    <scope>NUCLEOTIDE SEQUENCE</scope>
</reference>
<evidence type="ECO:0000256" key="1">
    <source>
        <dbReference type="SAM" id="SignalP"/>
    </source>
</evidence>
<protein>
    <submittedName>
        <fullName evidence="2">Uncharacterized protein</fullName>
    </submittedName>
</protein>